<comment type="caution">
    <text evidence="1">The sequence shown here is derived from an EMBL/GenBank/DDBJ whole genome shotgun (WGS) entry which is preliminary data.</text>
</comment>
<reference evidence="2" key="1">
    <citation type="journal article" date="2019" name="Int. J. Syst. Evol. Microbiol.">
        <title>The Global Catalogue of Microorganisms (GCM) 10K type strain sequencing project: providing services to taxonomists for standard genome sequencing and annotation.</title>
        <authorList>
            <consortium name="The Broad Institute Genomics Platform"/>
            <consortium name="The Broad Institute Genome Sequencing Center for Infectious Disease"/>
            <person name="Wu L."/>
            <person name="Ma J."/>
        </authorList>
    </citation>
    <scope>NUCLEOTIDE SEQUENCE [LARGE SCALE GENOMIC DNA]</scope>
    <source>
        <strain evidence="2">CGMCC 4.7393</strain>
    </source>
</reference>
<keyword evidence="2" id="KW-1185">Reference proteome</keyword>
<proteinExistence type="predicted"/>
<dbReference type="RefSeq" id="WP_066617755.1">
    <property type="nucleotide sequence ID" value="NZ_JBHSYQ010000005.1"/>
</dbReference>
<evidence type="ECO:0008006" key="3">
    <source>
        <dbReference type="Google" id="ProtNLM"/>
    </source>
</evidence>
<dbReference type="Proteomes" id="UP001596405">
    <property type="component" value="Unassembled WGS sequence"/>
</dbReference>
<name>A0ABW2DKF4_9BACT</name>
<protein>
    <recommendedName>
        <fullName evidence="3">STAS/SEC14 domain-containing protein</fullName>
    </recommendedName>
</protein>
<organism evidence="1 2">
    <name type="scientific">Rufibacter roseus</name>
    <dbReference type="NCBI Taxonomy" id="1567108"/>
    <lineage>
        <taxon>Bacteria</taxon>
        <taxon>Pseudomonadati</taxon>
        <taxon>Bacteroidota</taxon>
        <taxon>Cytophagia</taxon>
        <taxon>Cytophagales</taxon>
        <taxon>Hymenobacteraceae</taxon>
        <taxon>Rufibacter</taxon>
    </lineage>
</organism>
<accession>A0ABW2DKF4</accession>
<evidence type="ECO:0000313" key="1">
    <source>
        <dbReference type="EMBL" id="MFC6998362.1"/>
    </source>
</evidence>
<dbReference type="EMBL" id="JBHSYQ010000005">
    <property type="protein sequence ID" value="MFC6998362.1"/>
    <property type="molecule type" value="Genomic_DNA"/>
</dbReference>
<sequence>MQLEATNSFGRTFYKVEYNQNLDIIDTLWYGYASQMDLKKACDIGLEILEKSNCLYKLNDNTTFTGPWADAVAWLEKDWLPRAMQAGLKFLAHVAHRNSFGEEAGEVMKVSKIGQELQVGIFTSRTEALSWLEACQKKNNVVK</sequence>
<evidence type="ECO:0000313" key="2">
    <source>
        <dbReference type="Proteomes" id="UP001596405"/>
    </source>
</evidence>
<gene>
    <name evidence="1" type="ORF">ACFQHR_12055</name>
</gene>